<feature type="transmembrane region" description="Helical" evidence="7">
    <location>
        <begin position="287"/>
        <end position="307"/>
    </location>
</feature>
<evidence type="ECO:0000256" key="2">
    <source>
        <dbReference type="ARBA" id="ARBA00022475"/>
    </source>
</evidence>
<feature type="transmembrane region" description="Helical" evidence="7">
    <location>
        <begin position="54"/>
        <end position="73"/>
    </location>
</feature>
<feature type="transmembrane region" description="Helical" evidence="7">
    <location>
        <begin position="313"/>
        <end position="336"/>
    </location>
</feature>
<organism evidence="8 9">
    <name type="scientific">Tomitella fengzijianii</name>
    <dbReference type="NCBI Taxonomy" id="2597660"/>
    <lineage>
        <taxon>Bacteria</taxon>
        <taxon>Bacillati</taxon>
        <taxon>Actinomycetota</taxon>
        <taxon>Actinomycetes</taxon>
        <taxon>Mycobacteriales</taxon>
        <taxon>Tomitella</taxon>
    </lineage>
</organism>
<dbReference type="PANTHER" id="PTHR39087">
    <property type="entry name" value="UPF0104 MEMBRANE PROTEIN MJ1595"/>
    <property type="match status" value="1"/>
</dbReference>
<keyword evidence="4 7" id="KW-1133">Transmembrane helix</keyword>
<gene>
    <name evidence="8" type="ORF">FO059_15800</name>
</gene>
<accession>A0A516X637</accession>
<feature type="transmembrane region" description="Helical" evidence="7">
    <location>
        <begin position="165"/>
        <end position="185"/>
    </location>
</feature>
<dbReference type="OrthoDB" id="4481258at2"/>
<dbReference type="NCBIfam" id="TIGR00374">
    <property type="entry name" value="flippase-like domain"/>
    <property type="match status" value="1"/>
</dbReference>
<dbReference type="KEGG" id="toy:FO059_15800"/>
<evidence type="ECO:0000256" key="7">
    <source>
        <dbReference type="SAM" id="Phobius"/>
    </source>
</evidence>
<feature type="region of interest" description="Disordered" evidence="6">
    <location>
        <begin position="356"/>
        <end position="457"/>
    </location>
</feature>
<evidence type="ECO:0000256" key="3">
    <source>
        <dbReference type="ARBA" id="ARBA00022692"/>
    </source>
</evidence>
<feature type="transmembrane region" description="Helical" evidence="7">
    <location>
        <begin position="20"/>
        <end position="42"/>
    </location>
</feature>
<reference evidence="8 9" key="1">
    <citation type="submission" date="2019-07" db="EMBL/GenBank/DDBJ databases">
        <title>Tomitella cavernea sp. nov., an actinomycete isolated from soil.</title>
        <authorList>
            <person name="Cheng J."/>
        </authorList>
    </citation>
    <scope>NUCLEOTIDE SEQUENCE [LARGE SCALE GENOMIC DNA]</scope>
    <source>
        <strain evidence="8 9">HY188</strain>
    </source>
</reference>
<evidence type="ECO:0000256" key="1">
    <source>
        <dbReference type="ARBA" id="ARBA00004651"/>
    </source>
</evidence>
<proteinExistence type="predicted"/>
<dbReference type="EMBL" id="CP041765">
    <property type="protein sequence ID" value="QDQ98516.1"/>
    <property type="molecule type" value="Genomic_DNA"/>
</dbReference>
<protein>
    <submittedName>
        <fullName evidence="8">Flippase-like domain-containing protein</fullName>
    </submittedName>
</protein>
<dbReference type="PANTHER" id="PTHR39087:SF2">
    <property type="entry name" value="UPF0104 MEMBRANE PROTEIN MJ1595"/>
    <property type="match status" value="1"/>
</dbReference>
<keyword evidence="2" id="KW-1003">Cell membrane</keyword>
<comment type="subcellular location">
    <subcellularLocation>
        <location evidence="1">Cell membrane</location>
        <topology evidence="1">Multi-pass membrane protein</topology>
    </subcellularLocation>
</comment>
<feature type="transmembrane region" description="Helical" evidence="7">
    <location>
        <begin position="94"/>
        <end position="114"/>
    </location>
</feature>
<evidence type="ECO:0000313" key="8">
    <source>
        <dbReference type="EMBL" id="QDQ98516.1"/>
    </source>
</evidence>
<feature type="compositionally biased region" description="Basic and acidic residues" evidence="6">
    <location>
        <begin position="445"/>
        <end position="457"/>
    </location>
</feature>
<name>A0A516X637_9ACTN</name>
<evidence type="ECO:0000256" key="6">
    <source>
        <dbReference type="SAM" id="MobiDB-lite"/>
    </source>
</evidence>
<reference evidence="8 9" key="2">
    <citation type="submission" date="2019-07" db="EMBL/GenBank/DDBJ databases">
        <authorList>
            <person name="Huang Y."/>
        </authorList>
    </citation>
    <scope>NUCLEOTIDE SEQUENCE [LARGE SCALE GENOMIC DNA]</scope>
    <source>
        <strain evidence="8 9">HY188</strain>
    </source>
</reference>
<evidence type="ECO:0000313" key="9">
    <source>
        <dbReference type="Proteomes" id="UP000317344"/>
    </source>
</evidence>
<evidence type="ECO:0000256" key="4">
    <source>
        <dbReference type="ARBA" id="ARBA00022989"/>
    </source>
</evidence>
<feature type="transmembrane region" description="Helical" evidence="7">
    <location>
        <begin position="134"/>
        <end position="158"/>
    </location>
</feature>
<feature type="transmembrane region" description="Helical" evidence="7">
    <location>
        <begin position="242"/>
        <end position="275"/>
    </location>
</feature>
<keyword evidence="9" id="KW-1185">Reference proteome</keyword>
<dbReference type="Pfam" id="PF03706">
    <property type="entry name" value="LPG_synthase_TM"/>
    <property type="match status" value="1"/>
</dbReference>
<dbReference type="Proteomes" id="UP000317344">
    <property type="component" value="Chromosome"/>
</dbReference>
<dbReference type="GO" id="GO:0005886">
    <property type="term" value="C:plasma membrane"/>
    <property type="evidence" value="ECO:0007669"/>
    <property type="project" value="UniProtKB-SubCell"/>
</dbReference>
<dbReference type="InterPro" id="IPR022791">
    <property type="entry name" value="L-PG_synthase/AglD"/>
</dbReference>
<keyword evidence="3 7" id="KW-0812">Transmembrane</keyword>
<dbReference type="AlphaFoldDB" id="A0A516X637"/>
<sequence length="457" mass="48628">MMPARDTAAPASRQRPRYWWVRWVLGIGLVALLTAEGFYLWPSLHNSWNALSEIHWGWVAACILAQAASMSSFGRVQKVLLGAAGVKISQLKSLAVIYASTAMSLTLPAGQVFSTAFTYRRTRRWGASPVVASWQVAMSGVLAAAGLTVLGVGGALFVGTAVNPFTAVFSVVGLFALAYAGRYVAKHPDSLEDLGRWALRWFNWARSKPRATGMDRWRGIIEQLKYVQLGAKDGAVAFGWSFYNWIADIACLGFACWAVGAHPSISSLAIAYAAAKAVGAIPGMPGGLVFVEGTLIAALTAGGLTGGEAVASVLVYRIVSFILVAIVGWIIFFVLFRTQDHEDLAADRDLRERELAELEDERSGAHDESAAPDDSAHDRPPGGAPAHDGAAATTPEESDGPPPPLADGPLADDPREGPPLEGPPQNSTPADPPEAAHPPATDPATEVRRYPSARLRE</sequence>
<keyword evidence="5 7" id="KW-0472">Membrane</keyword>
<evidence type="ECO:0000256" key="5">
    <source>
        <dbReference type="ARBA" id="ARBA00023136"/>
    </source>
</evidence>
<feature type="compositionally biased region" description="Basic and acidic residues" evidence="6">
    <location>
        <begin position="356"/>
        <end position="380"/>
    </location>
</feature>